<gene>
    <name evidence="12" type="primary">dnaG</name>
    <name evidence="15" type="ORF">SD70_04880</name>
</gene>
<keyword evidence="1 12" id="KW-0240">DNA-directed RNA polymerase</keyword>
<dbReference type="Gene3D" id="3.90.980.10">
    <property type="entry name" value="DNA primase, catalytic core, N-terminal domain"/>
    <property type="match status" value="1"/>
</dbReference>
<dbReference type="NCBIfam" id="TIGR01391">
    <property type="entry name" value="dnaG"/>
    <property type="match status" value="1"/>
</dbReference>
<dbReference type="InterPro" id="IPR019475">
    <property type="entry name" value="DNA_primase_DnaB-bd"/>
</dbReference>
<comment type="caution">
    <text evidence="15">The sequence shown here is derived from an EMBL/GenBank/DDBJ whole genome shotgun (WGS) entry which is preliminary data.</text>
</comment>
<keyword evidence="11 12" id="KW-0804">Transcription</keyword>
<keyword evidence="10 12" id="KW-0238">DNA-binding</keyword>
<evidence type="ECO:0000256" key="4">
    <source>
        <dbReference type="ARBA" id="ARBA00022695"/>
    </source>
</evidence>
<sequence length="609" mass="67919">MGSGRIPDDVIEAVLKAHDIADVVGKYVHLSKQGHYLKGLCPFHSEKTPSFTVTPQRQIFHCFGCGAGGNSIQFVMQKEGLTFSEAVRQLAEEAGIPIGQEDASSEPSPQQQERSELLKAYELSARVYRSILMNTVQGRDALAYLRSRGMSDELIETFQLGYAPNMWDALAKQLEKSGFLLPSMERGGLLSAKADGQGFVDKFRDRVMIPIHDPKGRVIAFGGRAMGDVQPKYLNSPETALFHKSHSLFNLHRARTDIRKREQIVLFEGYFDVIRAWDAGVHHGVATMGTALTAEHAEAIKRLTGEAVICYDGDSAGQAAAFKSIPLLEQAGLIVKVAMLPDGKDPDEYIAAFGPERFVREVIEGAVTSTKFRLLYARRNFRLQEEADRLRYLSGAVKLIAGLPSPLEREHYLRELASEFDVSLDALKADVAELLLRREKSKPAGDNNANLWNNVRNNGKEAERVPPLKPASYNAERLLLAVMMYDRDVCKIVEERLGDGFMMEAHAVLAAYLYSFYAQEQEPSLSKYLATLQDPELSRLASSIAMIGSSHAVNERVIDDYISQIKKAPLQQEIKRKEEEAIHAERMGDPLRAAQIRIEMITLEKQLRA</sequence>
<dbReference type="InterPro" id="IPR013264">
    <property type="entry name" value="DNAG_N"/>
</dbReference>
<protein>
    <recommendedName>
        <fullName evidence="12 13">DNA primase</fullName>
        <ecNumber evidence="12">2.7.7.101</ecNumber>
    </recommendedName>
</protein>
<dbReference type="Gene3D" id="1.10.860.10">
    <property type="entry name" value="DNAb Helicase, Chain A"/>
    <property type="match status" value="1"/>
</dbReference>
<dbReference type="InterPro" id="IPR037068">
    <property type="entry name" value="DNA_primase_core_N_sf"/>
</dbReference>
<evidence type="ECO:0000256" key="8">
    <source>
        <dbReference type="ARBA" id="ARBA00022833"/>
    </source>
</evidence>
<proteinExistence type="inferred from homology"/>
<evidence type="ECO:0000256" key="7">
    <source>
        <dbReference type="ARBA" id="ARBA00022771"/>
    </source>
</evidence>
<keyword evidence="2 12" id="KW-0639">Primosome</keyword>
<dbReference type="Gene3D" id="3.90.580.10">
    <property type="entry name" value="Zinc finger, CHC2-type domain"/>
    <property type="match status" value="1"/>
</dbReference>
<dbReference type="PIRSF" id="PIRSF002811">
    <property type="entry name" value="DnaG"/>
    <property type="match status" value="1"/>
</dbReference>
<evidence type="ECO:0000259" key="14">
    <source>
        <dbReference type="PROSITE" id="PS50880"/>
    </source>
</evidence>
<dbReference type="SMART" id="SM00400">
    <property type="entry name" value="ZnF_CHCC"/>
    <property type="match status" value="1"/>
</dbReference>
<accession>A0ABR5AL10</accession>
<evidence type="ECO:0000256" key="6">
    <source>
        <dbReference type="ARBA" id="ARBA00022723"/>
    </source>
</evidence>
<dbReference type="InterPro" id="IPR034151">
    <property type="entry name" value="TOPRIM_DnaG_bac"/>
</dbReference>
<dbReference type="HAMAP" id="MF_00974">
    <property type="entry name" value="DNA_primase_DnaG"/>
    <property type="match status" value="1"/>
</dbReference>
<dbReference type="RefSeq" id="WP_041046197.1">
    <property type="nucleotide sequence ID" value="NZ_JXAK01000006.1"/>
</dbReference>
<reference evidence="15 16" key="1">
    <citation type="submission" date="2014-12" db="EMBL/GenBank/DDBJ databases">
        <title>Draft genome sequence of Paenibacillus kamchatkensis strain B-2647.</title>
        <authorList>
            <person name="Karlyshev A.V."/>
            <person name="Kudryashova E.B."/>
        </authorList>
    </citation>
    <scope>NUCLEOTIDE SEQUENCE [LARGE SCALE GENOMIC DNA]</scope>
    <source>
        <strain evidence="15 16">VKM B-2647</strain>
    </source>
</reference>
<dbReference type="InterPro" id="IPR036185">
    <property type="entry name" value="DNA_heli_DnaB-like_N_sf"/>
</dbReference>
<evidence type="ECO:0000256" key="3">
    <source>
        <dbReference type="ARBA" id="ARBA00022679"/>
    </source>
</evidence>
<dbReference type="Pfam" id="PF01807">
    <property type="entry name" value="Zn_ribbon_DnaG"/>
    <property type="match status" value="1"/>
</dbReference>
<keyword evidence="16" id="KW-1185">Reference proteome</keyword>
<comment type="similarity">
    <text evidence="12 13">Belongs to the DnaG primase family.</text>
</comment>
<keyword evidence="7 12" id="KW-0863">Zinc-finger</keyword>
<comment type="catalytic activity">
    <reaction evidence="12">
        <text>ssDNA + n NTP = ssDNA/pppN(pN)n-1 hybrid + (n-1) diphosphate.</text>
        <dbReference type="EC" id="2.7.7.101"/>
    </reaction>
</comment>
<evidence type="ECO:0000256" key="11">
    <source>
        <dbReference type="ARBA" id="ARBA00023163"/>
    </source>
</evidence>
<evidence type="ECO:0000313" key="15">
    <source>
        <dbReference type="EMBL" id="KIL41713.1"/>
    </source>
</evidence>
<evidence type="ECO:0000256" key="9">
    <source>
        <dbReference type="ARBA" id="ARBA00022842"/>
    </source>
</evidence>
<dbReference type="Pfam" id="PF08275">
    <property type="entry name" value="DNAG_N"/>
    <property type="match status" value="1"/>
</dbReference>
<dbReference type="SUPFAM" id="SSF48024">
    <property type="entry name" value="N-terminal domain of DnaB helicase"/>
    <property type="match status" value="1"/>
</dbReference>
<feature type="domain" description="Toprim" evidence="14">
    <location>
        <begin position="262"/>
        <end position="343"/>
    </location>
</feature>
<organism evidence="15 16">
    <name type="scientific">Gordoniibacillus kamchatkensis</name>
    <dbReference type="NCBI Taxonomy" id="1590651"/>
    <lineage>
        <taxon>Bacteria</taxon>
        <taxon>Bacillati</taxon>
        <taxon>Bacillota</taxon>
        <taxon>Bacilli</taxon>
        <taxon>Bacillales</taxon>
        <taxon>Paenibacillaceae</taxon>
        <taxon>Gordoniibacillus</taxon>
    </lineage>
</organism>
<keyword evidence="3 12" id="KW-0808">Transferase</keyword>
<dbReference type="Gene3D" id="3.40.1360.10">
    <property type="match status" value="1"/>
</dbReference>
<keyword evidence="6 12" id="KW-0479">Metal-binding</keyword>
<dbReference type="SUPFAM" id="SSF56731">
    <property type="entry name" value="DNA primase core"/>
    <property type="match status" value="1"/>
</dbReference>
<comment type="subunit">
    <text evidence="12">Monomer. Interacts with DnaB.</text>
</comment>
<dbReference type="SUPFAM" id="SSF57783">
    <property type="entry name" value="Zinc beta-ribbon"/>
    <property type="match status" value="1"/>
</dbReference>
<dbReference type="InterPro" id="IPR050219">
    <property type="entry name" value="DnaG_primase"/>
</dbReference>
<dbReference type="EC" id="2.7.7.101" evidence="12"/>
<feature type="zinc finger region" description="CHC2-type" evidence="12">
    <location>
        <begin position="41"/>
        <end position="65"/>
    </location>
</feature>
<dbReference type="EMBL" id="JXAK01000006">
    <property type="protein sequence ID" value="KIL41713.1"/>
    <property type="molecule type" value="Genomic_DNA"/>
</dbReference>
<dbReference type="CDD" id="cd03364">
    <property type="entry name" value="TOPRIM_DnaG_primases"/>
    <property type="match status" value="1"/>
</dbReference>
<keyword evidence="4 12" id="KW-0548">Nucleotidyltransferase</keyword>
<evidence type="ECO:0000256" key="1">
    <source>
        <dbReference type="ARBA" id="ARBA00022478"/>
    </source>
</evidence>
<comment type="cofactor">
    <cofactor evidence="12 13">
        <name>Zn(2+)</name>
        <dbReference type="ChEBI" id="CHEBI:29105"/>
    </cofactor>
    <text evidence="12 13">Binds 1 zinc ion per monomer.</text>
</comment>
<dbReference type="Pfam" id="PF10410">
    <property type="entry name" value="DnaB_bind"/>
    <property type="match status" value="1"/>
</dbReference>
<dbReference type="InterPro" id="IPR002694">
    <property type="entry name" value="Znf_CHC2"/>
</dbReference>
<dbReference type="InterPro" id="IPR006295">
    <property type="entry name" value="DNA_primase_DnaG"/>
</dbReference>
<dbReference type="Pfam" id="PF13155">
    <property type="entry name" value="Toprim_2"/>
    <property type="match status" value="1"/>
</dbReference>
<evidence type="ECO:0000256" key="12">
    <source>
        <dbReference type="HAMAP-Rule" id="MF_00974"/>
    </source>
</evidence>
<dbReference type="InterPro" id="IPR016136">
    <property type="entry name" value="DNA_helicase_N/primase_C"/>
</dbReference>
<dbReference type="InterPro" id="IPR030846">
    <property type="entry name" value="DnaG_bac"/>
</dbReference>
<name>A0ABR5AL10_9BACL</name>
<evidence type="ECO:0000256" key="13">
    <source>
        <dbReference type="PIRNR" id="PIRNR002811"/>
    </source>
</evidence>
<dbReference type="SMART" id="SM00493">
    <property type="entry name" value="TOPRIM"/>
    <property type="match status" value="1"/>
</dbReference>
<evidence type="ECO:0000256" key="2">
    <source>
        <dbReference type="ARBA" id="ARBA00022515"/>
    </source>
</evidence>
<dbReference type="PANTHER" id="PTHR30313">
    <property type="entry name" value="DNA PRIMASE"/>
    <property type="match status" value="1"/>
</dbReference>
<dbReference type="InterPro" id="IPR006171">
    <property type="entry name" value="TOPRIM_dom"/>
</dbReference>
<keyword evidence="5 12" id="KW-0235">DNA replication</keyword>
<evidence type="ECO:0000256" key="5">
    <source>
        <dbReference type="ARBA" id="ARBA00022705"/>
    </source>
</evidence>
<evidence type="ECO:0000313" key="16">
    <source>
        <dbReference type="Proteomes" id="UP000031967"/>
    </source>
</evidence>
<dbReference type="PANTHER" id="PTHR30313:SF2">
    <property type="entry name" value="DNA PRIMASE"/>
    <property type="match status" value="1"/>
</dbReference>
<evidence type="ECO:0000256" key="10">
    <source>
        <dbReference type="ARBA" id="ARBA00023125"/>
    </source>
</evidence>
<dbReference type="Proteomes" id="UP000031967">
    <property type="component" value="Unassembled WGS sequence"/>
</dbReference>
<dbReference type="InterPro" id="IPR036977">
    <property type="entry name" value="DNA_primase_Znf_CHC2"/>
</dbReference>
<dbReference type="PROSITE" id="PS50880">
    <property type="entry name" value="TOPRIM"/>
    <property type="match status" value="1"/>
</dbReference>
<comment type="domain">
    <text evidence="12">Contains an N-terminal zinc-binding domain, a central core domain that contains the primase activity, and a C-terminal DnaB-binding domain.</text>
</comment>
<keyword evidence="8 12" id="KW-0862">Zinc</keyword>
<keyword evidence="9" id="KW-0460">Magnesium</keyword>
<comment type="function">
    <text evidence="12 13">RNA polymerase that catalyzes the synthesis of short RNA molecules used as primers for DNA polymerase during DNA replication.</text>
</comment>